<reference evidence="3" key="1">
    <citation type="journal article" date="2013" name="PLoS Genet.">
        <title>The genome of Spraguea lophii and the basis of host-microsporidian interactions.</title>
        <authorList>
            <person name="Campbell S.E."/>
            <person name="Williams T.A."/>
            <person name="Yousuf A."/>
            <person name="Soanes D.M."/>
            <person name="Paszkiewicz K.H."/>
            <person name="Williams B.A.P."/>
        </authorList>
    </citation>
    <scope>NUCLEOTIDE SEQUENCE [LARGE SCALE GENOMIC DNA]</scope>
    <source>
        <strain evidence="3">42_110</strain>
    </source>
</reference>
<dbReference type="SUPFAM" id="SSF55159">
    <property type="entry name" value="eIF1-like"/>
    <property type="match status" value="1"/>
</dbReference>
<dbReference type="OMA" id="PIDNEKQ"/>
<proteinExistence type="predicted"/>
<evidence type="ECO:0000313" key="3">
    <source>
        <dbReference type="Proteomes" id="UP000014978"/>
    </source>
</evidence>
<keyword evidence="3" id="KW-1185">Reference proteome</keyword>
<dbReference type="AlphaFoldDB" id="S7XIM6"/>
<dbReference type="PROSITE" id="PS50296">
    <property type="entry name" value="SUI1"/>
    <property type="match status" value="1"/>
</dbReference>
<sequence length="89" mass="10225">MAEEIVTDEKTLHVRIQQLNRRKKVTLIEGIPDDQKEKILKFLKKKKSCGGSISKENGGVQLQGDYSYEIEEDLSGLFSEYKIVMHGKR</sequence>
<keyword evidence="2" id="KW-0396">Initiation factor</keyword>
<gene>
    <name evidence="2" type="ORF">SLOPH_2741</name>
</gene>
<protein>
    <submittedName>
        <fullName evidence="2">Translation initiation factor SUI1</fullName>
    </submittedName>
</protein>
<dbReference type="EMBL" id="ATCN01000502">
    <property type="protein sequence ID" value="EPR78889.1"/>
    <property type="molecule type" value="Genomic_DNA"/>
</dbReference>
<dbReference type="Gene3D" id="3.30.780.10">
    <property type="entry name" value="SUI1-like domain"/>
    <property type="match status" value="1"/>
</dbReference>
<dbReference type="FunCoup" id="S7XIM6">
    <property type="interactions" value="129"/>
</dbReference>
<dbReference type="VEuPathDB" id="MicrosporidiaDB:SLOPH_2741"/>
<dbReference type="STRING" id="1358809.S7XIM6"/>
<comment type="caution">
    <text evidence="2">The sequence shown here is derived from an EMBL/GenBank/DDBJ whole genome shotgun (WGS) entry which is preliminary data.</text>
</comment>
<organism evidence="2 3">
    <name type="scientific">Spraguea lophii (strain 42_110)</name>
    <name type="common">Microsporidian parasite</name>
    <dbReference type="NCBI Taxonomy" id="1358809"/>
    <lineage>
        <taxon>Eukaryota</taxon>
        <taxon>Fungi</taxon>
        <taxon>Fungi incertae sedis</taxon>
        <taxon>Microsporidia</taxon>
        <taxon>Spragueidae</taxon>
        <taxon>Spraguea</taxon>
    </lineage>
</organism>
<dbReference type="InterPro" id="IPR036877">
    <property type="entry name" value="SUI1_dom_sf"/>
</dbReference>
<dbReference type="OrthoDB" id="10248435at2759"/>
<name>S7XIM6_SPRLO</name>
<feature type="domain" description="SUI1" evidence="1">
    <location>
        <begin position="12"/>
        <end position="78"/>
    </location>
</feature>
<dbReference type="InParanoid" id="S7XIM6"/>
<accession>S7XIM6</accession>
<dbReference type="Pfam" id="PF01253">
    <property type="entry name" value="SUI1"/>
    <property type="match status" value="1"/>
</dbReference>
<dbReference type="HOGENOM" id="CLU_170489_0_0_1"/>
<evidence type="ECO:0000259" key="1">
    <source>
        <dbReference type="PROSITE" id="PS50296"/>
    </source>
</evidence>
<dbReference type="Proteomes" id="UP000014978">
    <property type="component" value="Unassembled WGS sequence"/>
</dbReference>
<dbReference type="GO" id="GO:0003743">
    <property type="term" value="F:translation initiation factor activity"/>
    <property type="evidence" value="ECO:0007669"/>
    <property type="project" value="UniProtKB-KW"/>
</dbReference>
<keyword evidence="2" id="KW-0648">Protein biosynthesis</keyword>
<evidence type="ECO:0000313" key="2">
    <source>
        <dbReference type="EMBL" id="EPR78889.1"/>
    </source>
</evidence>
<dbReference type="InterPro" id="IPR001950">
    <property type="entry name" value="SUI1"/>
</dbReference>